<reference evidence="4 5" key="1">
    <citation type="submission" date="2020-08" db="EMBL/GenBank/DDBJ databases">
        <title>Plant Genome Project.</title>
        <authorList>
            <person name="Zhang R.-G."/>
        </authorList>
    </citation>
    <scope>NUCLEOTIDE SEQUENCE [LARGE SCALE GENOMIC DNA]</scope>
    <source>
        <tissue evidence="4">Rhizome</tissue>
    </source>
</reference>
<dbReference type="InterPro" id="IPR039605">
    <property type="entry name" value="AHL"/>
</dbReference>
<comment type="domain">
    <text evidence="1">The PPC domain mediates interactions between AHL proteins.</text>
</comment>
<dbReference type="PANTHER" id="PTHR31500:SF68">
    <property type="entry name" value="AT-HOOK MOTIF NUCLEAR-LOCALIZED PROTEIN 14"/>
    <property type="match status" value="1"/>
</dbReference>
<feature type="region of interest" description="Disordered" evidence="2">
    <location>
        <begin position="246"/>
        <end position="267"/>
    </location>
</feature>
<organism evidence="4 5">
    <name type="scientific">Zingiber officinale</name>
    <name type="common">Ginger</name>
    <name type="synonym">Amomum zingiber</name>
    <dbReference type="NCBI Taxonomy" id="94328"/>
    <lineage>
        <taxon>Eukaryota</taxon>
        <taxon>Viridiplantae</taxon>
        <taxon>Streptophyta</taxon>
        <taxon>Embryophyta</taxon>
        <taxon>Tracheophyta</taxon>
        <taxon>Spermatophyta</taxon>
        <taxon>Magnoliopsida</taxon>
        <taxon>Liliopsida</taxon>
        <taxon>Zingiberales</taxon>
        <taxon>Zingiberaceae</taxon>
        <taxon>Zingiber</taxon>
    </lineage>
</organism>
<name>A0A8J5HB26_ZINOF</name>
<feature type="compositionally biased region" description="Low complexity" evidence="2">
    <location>
        <begin position="98"/>
        <end position="113"/>
    </location>
</feature>
<comment type="function">
    <text evidence="1">Transcription factor that specifically binds AT-rich DNA sequences related to the nuclear matrix attachment regions (MARs).</text>
</comment>
<keyword evidence="1" id="KW-0805">Transcription regulation</keyword>
<dbReference type="GO" id="GO:0003680">
    <property type="term" value="F:minor groove of adenine-thymine-rich DNA binding"/>
    <property type="evidence" value="ECO:0007669"/>
    <property type="project" value="UniProtKB-UniRule"/>
</dbReference>
<proteinExistence type="predicted"/>
<evidence type="ECO:0000256" key="1">
    <source>
        <dbReference type="RuleBase" id="RU367031"/>
    </source>
</evidence>
<protein>
    <recommendedName>
        <fullName evidence="1">AT-hook motif nuclear-localized protein</fullName>
    </recommendedName>
</protein>
<feature type="domain" description="PPC" evidence="3">
    <location>
        <begin position="128"/>
        <end position="190"/>
    </location>
</feature>
<dbReference type="Gene3D" id="3.30.1330.80">
    <property type="entry name" value="Hypothetical protein, similar to alpha- acetolactate decarboxylase, domain 2"/>
    <property type="match status" value="1"/>
</dbReference>
<keyword evidence="5" id="KW-1185">Reference proteome</keyword>
<dbReference type="GO" id="GO:0005634">
    <property type="term" value="C:nucleus"/>
    <property type="evidence" value="ECO:0007669"/>
    <property type="project" value="UniProtKB-SubCell"/>
</dbReference>
<accession>A0A8J5HB26</accession>
<evidence type="ECO:0000256" key="2">
    <source>
        <dbReference type="SAM" id="MobiDB-lite"/>
    </source>
</evidence>
<evidence type="ECO:0000313" key="4">
    <source>
        <dbReference type="EMBL" id="KAG6519881.1"/>
    </source>
</evidence>
<dbReference type="PANTHER" id="PTHR31500">
    <property type="entry name" value="AT-HOOK MOTIF NUCLEAR-LOCALIZED PROTEIN 9"/>
    <property type="match status" value="1"/>
</dbReference>
<feature type="compositionally biased region" description="Low complexity" evidence="2">
    <location>
        <begin position="27"/>
        <end position="48"/>
    </location>
</feature>
<comment type="subcellular location">
    <subcellularLocation>
        <location evidence="1">Nucleus</location>
    </subcellularLocation>
</comment>
<keyword evidence="1" id="KW-0238">DNA-binding</keyword>
<keyword evidence="1" id="KW-0804">Transcription</keyword>
<evidence type="ECO:0000313" key="5">
    <source>
        <dbReference type="Proteomes" id="UP000734854"/>
    </source>
</evidence>
<dbReference type="InterPro" id="IPR005175">
    <property type="entry name" value="PPC_dom"/>
</dbReference>
<evidence type="ECO:0000259" key="3">
    <source>
        <dbReference type="Pfam" id="PF03479"/>
    </source>
</evidence>
<dbReference type="AlphaFoldDB" id="A0A8J5HB26"/>
<dbReference type="SUPFAM" id="SSF117856">
    <property type="entry name" value="AF0104/ALDC/Ptd012-like"/>
    <property type="match status" value="1"/>
</dbReference>
<dbReference type="EMBL" id="JACMSC010000005">
    <property type="protein sequence ID" value="KAG6519881.1"/>
    <property type="molecule type" value="Genomic_DNA"/>
</dbReference>
<dbReference type="Pfam" id="PF03479">
    <property type="entry name" value="PCC"/>
    <property type="match status" value="1"/>
</dbReference>
<keyword evidence="1" id="KW-0539">Nucleus</keyword>
<dbReference type="Proteomes" id="UP000734854">
    <property type="component" value="Unassembled WGS sequence"/>
</dbReference>
<comment type="caution">
    <text evidence="4">The sequence shown here is derived from an EMBL/GenBank/DDBJ whole genome shotgun (WGS) entry which is preliminary data.</text>
</comment>
<gene>
    <name evidence="4" type="ORF">ZIOFF_016910</name>
</gene>
<sequence>MDGVDHSGLLSAYSPHHPHHHGGGGVTSSSSAHNAMFSSGASAAYASPPAEPVRRKRGRPRKYGPPPPSRSASQPKTMTVPSSSPTSPSAFVRAKEGSSASPSSSKKPKLASLGNAGHGFKTHVITVMAGEGKFEILSLSGSFVHNRADGDLRTGGLSICLSGADGRVVGGGVKGPLVAAEPVQVIAGSFLIDGDGCSIDSRAAVPTGKLPTSLNAGLTFSTATLGLSTEFTGRYGSEINHVIQSPADWSGRQEDRHSGASHFLDED</sequence>
<feature type="region of interest" description="Disordered" evidence="2">
    <location>
        <begin position="1"/>
        <end position="115"/>
    </location>
</feature>